<proteinExistence type="predicted"/>
<dbReference type="EMBL" id="MU970036">
    <property type="protein sequence ID" value="KAK9326005.1"/>
    <property type="molecule type" value="Genomic_DNA"/>
</dbReference>
<accession>A0ACC3TY76</accession>
<gene>
    <name evidence="1" type="ORF">V1517DRAFT_100891</name>
</gene>
<comment type="caution">
    <text evidence="1">The sequence shown here is derived from an EMBL/GenBank/DDBJ whole genome shotgun (WGS) entry which is preliminary data.</text>
</comment>
<dbReference type="Proteomes" id="UP001489719">
    <property type="component" value="Unassembled WGS sequence"/>
</dbReference>
<evidence type="ECO:0000313" key="2">
    <source>
        <dbReference type="Proteomes" id="UP001489719"/>
    </source>
</evidence>
<keyword evidence="2" id="KW-1185">Reference proteome</keyword>
<evidence type="ECO:0000313" key="1">
    <source>
        <dbReference type="EMBL" id="KAK9326005.1"/>
    </source>
</evidence>
<organism evidence="1 2">
    <name type="scientific">Lipomyces orientalis</name>
    <dbReference type="NCBI Taxonomy" id="1233043"/>
    <lineage>
        <taxon>Eukaryota</taxon>
        <taxon>Fungi</taxon>
        <taxon>Dikarya</taxon>
        <taxon>Ascomycota</taxon>
        <taxon>Saccharomycotina</taxon>
        <taxon>Lipomycetes</taxon>
        <taxon>Lipomycetales</taxon>
        <taxon>Lipomycetaceae</taxon>
        <taxon>Lipomyces</taxon>
    </lineage>
</organism>
<name>A0ACC3TY76_9ASCO</name>
<reference evidence="2" key="1">
    <citation type="journal article" date="2024" name="Front. Bioeng. Biotechnol.">
        <title>Genome-scale model development and genomic sequencing of the oleaginous clade Lipomyces.</title>
        <authorList>
            <person name="Czajka J.J."/>
            <person name="Han Y."/>
            <person name="Kim J."/>
            <person name="Mondo S.J."/>
            <person name="Hofstad B.A."/>
            <person name="Robles A."/>
            <person name="Haridas S."/>
            <person name="Riley R."/>
            <person name="LaButti K."/>
            <person name="Pangilinan J."/>
            <person name="Andreopoulos W."/>
            <person name="Lipzen A."/>
            <person name="Yan J."/>
            <person name="Wang M."/>
            <person name="Ng V."/>
            <person name="Grigoriev I.V."/>
            <person name="Spatafora J.W."/>
            <person name="Magnuson J.K."/>
            <person name="Baker S.E."/>
            <person name="Pomraning K.R."/>
        </authorList>
    </citation>
    <scope>NUCLEOTIDE SEQUENCE [LARGE SCALE GENOMIC DNA]</scope>
    <source>
        <strain evidence="2">CBS 10300</strain>
    </source>
</reference>
<protein>
    <submittedName>
        <fullName evidence="1">Major facilitator superfamily domain-containing protein</fullName>
    </submittedName>
</protein>
<sequence>MVDSSLSRSTTVGEVQQPLELTETTSSVTKDHAVAQSDEPIVVVEKEKATHVAALDDRPKAFSSIDLGKLLHKIDLRFLPILSVLYLLSFLCRGTIGNAKTFGLSKNLHLTDQEYALALTVFFFSYAVFDVPANMILKKLRPSIWLPSVMVATSIVMTLTGIVQSGRGLIAARFFLGLVEAGLFPGVTYCISCWYCRNEAQFRNALFFCAASMAGAFAGLLAYGLHYMDGIGGLEGWRWIMIIEGLLTFVAAVPSYFLVQDYPHTAKFLTAEERAFVEYRLRHDGEKAHSGTELPETSEEIDAENDAADTKPKLSYLKDILLDYRIYLHIVIFWGIACPLYSISLFLPTIILNLGYTSAKANLLTVPIYIAACILALIVAYFSDKFQKRAIFVLGSCGIMIAGFIIAAAAPVSMPGLAYAGVFIAASGVYPGFPGMVAWCSNNLVGYKRVLGVGMQVGVGSFGGAMAMNFYRPQDAPQYVLGHCINIMFVALAMIAIGVLYWDYSRENRIRDRLTDKDIAKMGKTEKELRALGEKSPYFRYLM</sequence>